<gene>
    <name evidence="1" type="ORF">Y88_0947</name>
</gene>
<reference evidence="1 2" key="1">
    <citation type="journal article" date="2012" name="J. Bacteriol.">
        <title>Draft Genome Sequence of Novosphingobium nitrogenifigens Y88T.</title>
        <authorList>
            <person name="Strabala T.J."/>
            <person name="Macdonald L."/>
            <person name="Liu V."/>
            <person name="Smit A.M."/>
        </authorList>
    </citation>
    <scope>NUCLEOTIDE SEQUENCE [LARGE SCALE GENOMIC DNA]</scope>
    <source>
        <strain evidence="1 2">DSM 19370</strain>
    </source>
</reference>
<accession>F1Z8V4</accession>
<dbReference type="Proteomes" id="UP000004728">
    <property type="component" value="Unassembled WGS sequence"/>
</dbReference>
<evidence type="ECO:0000313" key="2">
    <source>
        <dbReference type="Proteomes" id="UP000004728"/>
    </source>
</evidence>
<dbReference type="AlphaFoldDB" id="F1Z8V4"/>
<comment type="caution">
    <text evidence="1">The sequence shown here is derived from an EMBL/GenBank/DDBJ whole genome shotgun (WGS) entry which is preliminary data.</text>
</comment>
<name>F1Z8V4_9SPHN</name>
<sequence>MLWNRNVAEICRWPGAGMKSGVRQSTVPDHLPCRCLPFR</sequence>
<organism evidence="1 2">
    <name type="scientific">Novosphingobium nitrogenifigens DSM 19370</name>
    <dbReference type="NCBI Taxonomy" id="983920"/>
    <lineage>
        <taxon>Bacteria</taxon>
        <taxon>Pseudomonadati</taxon>
        <taxon>Pseudomonadota</taxon>
        <taxon>Alphaproteobacteria</taxon>
        <taxon>Sphingomonadales</taxon>
        <taxon>Sphingomonadaceae</taxon>
        <taxon>Novosphingobium</taxon>
    </lineage>
</organism>
<keyword evidence="2" id="KW-1185">Reference proteome</keyword>
<dbReference type="HOGENOM" id="CLU_3313639_0_0_5"/>
<dbReference type="EMBL" id="AEWJ01000038">
    <property type="protein sequence ID" value="EGD58886.1"/>
    <property type="molecule type" value="Genomic_DNA"/>
</dbReference>
<evidence type="ECO:0000313" key="1">
    <source>
        <dbReference type="EMBL" id="EGD58886.1"/>
    </source>
</evidence>
<dbReference type="InParanoid" id="F1Z8V4"/>
<proteinExistence type="predicted"/>
<protein>
    <submittedName>
        <fullName evidence="1">Uncharacterized protein</fullName>
    </submittedName>
</protein>